<reference evidence="2" key="1">
    <citation type="submission" date="2018-05" db="EMBL/GenBank/DDBJ databases">
        <authorList>
            <person name="Lanie J.A."/>
            <person name="Ng W.-L."/>
            <person name="Kazmierczak K.M."/>
            <person name="Andrzejewski T.M."/>
            <person name="Davidsen T.M."/>
            <person name="Wayne K.J."/>
            <person name="Tettelin H."/>
            <person name="Glass J.I."/>
            <person name="Rusch D."/>
            <person name="Podicherti R."/>
            <person name="Tsui H.-C.T."/>
            <person name="Winkler M.E."/>
        </authorList>
    </citation>
    <scope>NUCLEOTIDE SEQUENCE</scope>
</reference>
<dbReference type="Gene3D" id="3.20.20.140">
    <property type="entry name" value="Metal-dependent hydrolases"/>
    <property type="match status" value="2"/>
</dbReference>
<dbReference type="InterPro" id="IPR050378">
    <property type="entry name" value="Metallo-dep_Hydrolases_sf"/>
</dbReference>
<dbReference type="PANTHER" id="PTHR11647">
    <property type="entry name" value="HYDRANTOINASE/DIHYDROPYRIMIDINASE FAMILY MEMBER"/>
    <property type="match status" value="1"/>
</dbReference>
<dbReference type="SUPFAM" id="SSF51338">
    <property type="entry name" value="Composite domain of metallo-dependent hydrolases"/>
    <property type="match status" value="1"/>
</dbReference>
<dbReference type="GO" id="GO:0005829">
    <property type="term" value="C:cytosol"/>
    <property type="evidence" value="ECO:0007669"/>
    <property type="project" value="TreeGrafter"/>
</dbReference>
<dbReference type="InterPro" id="IPR011059">
    <property type="entry name" value="Metal-dep_hydrolase_composite"/>
</dbReference>
<dbReference type="PANTHER" id="PTHR11647:SF1">
    <property type="entry name" value="COLLAPSIN RESPONSE MEDIATOR PROTEIN"/>
    <property type="match status" value="1"/>
</dbReference>
<feature type="domain" description="Amidohydrolase 3" evidence="1">
    <location>
        <begin position="44"/>
        <end position="514"/>
    </location>
</feature>
<dbReference type="SUPFAM" id="SSF51556">
    <property type="entry name" value="Metallo-dependent hydrolases"/>
    <property type="match status" value="1"/>
</dbReference>
<dbReference type="InterPro" id="IPR032466">
    <property type="entry name" value="Metal_Hydrolase"/>
</dbReference>
<dbReference type="AlphaFoldDB" id="A0A381W7A7"/>
<dbReference type="GO" id="GO:0016812">
    <property type="term" value="F:hydrolase activity, acting on carbon-nitrogen (but not peptide) bonds, in cyclic amides"/>
    <property type="evidence" value="ECO:0007669"/>
    <property type="project" value="TreeGrafter"/>
</dbReference>
<proteinExistence type="predicted"/>
<evidence type="ECO:0000313" key="2">
    <source>
        <dbReference type="EMBL" id="SVA47793.1"/>
    </source>
</evidence>
<gene>
    <name evidence="2" type="ORF">METZ01_LOCUS100647</name>
</gene>
<dbReference type="InterPro" id="IPR013108">
    <property type="entry name" value="Amidohydro_3"/>
</dbReference>
<dbReference type="EMBL" id="UINC01010770">
    <property type="protein sequence ID" value="SVA47793.1"/>
    <property type="molecule type" value="Genomic_DNA"/>
</dbReference>
<dbReference type="Gene3D" id="2.30.40.10">
    <property type="entry name" value="Urease, subunit C, domain 1"/>
    <property type="match status" value="1"/>
</dbReference>
<dbReference type="Pfam" id="PF07969">
    <property type="entry name" value="Amidohydro_3"/>
    <property type="match status" value="1"/>
</dbReference>
<organism evidence="2">
    <name type="scientific">marine metagenome</name>
    <dbReference type="NCBI Taxonomy" id="408172"/>
    <lineage>
        <taxon>unclassified sequences</taxon>
        <taxon>metagenomes</taxon>
        <taxon>ecological metagenomes</taxon>
    </lineage>
</organism>
<name>A0A381W7A7_9ZZZZ</name>
<protein>
    <recommendedName>
        <fullName evidence="1">Amidohydrolase 3 domain-containing protein</fullName>
    </recommendedName>
</protein>
<accession>A0A381W7A7</accession>
<evidence type="ECO:0000259" key="1">
    <source>
        <dbReference type="Pfam" id="PF07969"/>
    </source>
</evidence>
<sequence length="561" mass="61427">MPHDLVIRNGSVVDGTGSPARRADVAVDGDRIVAVGDVSSRAKREIDADGKTVTPGFVDIHTHLDAQIAWDPIASSSCYHGVTSVVLGNCGVTFAPCKPKDRNYLANLMESVEDIPAESINSGLDWDWESYGEYLDALDRMDKGVNVGGMVGHCAVRYHAMGERSLDEAPAGSEDIEKICELVDEAIGSGALGFSTSRTFMHRVPDGRFVPGTHAAPDEMLAIGRVMGRHGKGVFEGALRLGERDHDEGLPKTRAEIAWVGQLSRENNLNATFGIAHSYRRPQLYRQIIEFVEEENAKGARLRPQTTSRGVGGLFALDHRTPFAASSSWKTLAELPFEKRVEALEDETMRRSLVDLDQPAQIDFNLAFILTDAKVDYAHDPSNSLAAYALERNLSPVEAFIELNREHKGRVVLYHPGLNQSMDAVQEMITNPTVAMGLGDSGAHVGQIMDASSPTWLLSHWVRDRQVMSLEEAICGWTSDTAQIFGIDDRGVLREGARADINVIDIDELGLELPEYKHDFPGGAGRYVQRGRGYDQMIVNGAVFMEDGQHTGSYAGRVLRS</sequence>